<sequence>MPLETIYVVRHGFRTTWLVDHLTGTYSSNIKTPTGGPADPALTAHGCDQARQLGDRLLAADPPIERVYSSLYYRCLQTIEPFVRKAASNPPDASVTGYSASISGALRVRGETGIGEWYGSADFEHPVPETPEVLESHFPTLLDHTYRPAVVPTRMGEGVDLLHDRVAATMEALITECDREGVRAILLCTHAAVVIALGRVLTGNMPESIDTEDFKAFTCGLSIYRRRDGGLSLEPRGQGAAVAATDDSRDGVSDGTSAADAHNAGPNIQCAEWRDGRGVMGGWDCLLNSDCSFLSSGEERGWRFSGDESFNSAAGEKKSILDIGSPAAEDGNGVQTSEVDGCGPKAAGGGSRL</sequence>
<evidence type="ECO:0000313" key="3">
    <source>
        <dbReference type="Proteomes" id="UP001321760"/>
    </source>
</evidence>
<feature type="region of interest" description="Disordered" evidence="1">
    <location>
        <begin position="235"/>
        <end position="263"/>
    </location>
</feature>
<dbReference type="SMART" id="SM00855">
    <property type="entry name" value="PGAM"/>
    <property type="match status" value="1"/>
</dbReference>
<dbReference type="Proteomes" id="UP001321760">
    <property type="component" value="Unassembled WGS sequence"/>
</dbReference>
<dbReference type="PANTHER" id="PTHR16469">
    <property type="entry name" value="UBIQUITIN-ASSOCIATED AND SH3 DOMAIN-CONTAINING BA-RELATED"/>
    <property type="match status" value="1"/>
</dbReference>
<proteinExistence type="predicted"/>
<organism evidence="2 3">
    <name type="scientific">Podospora aff. communis PSN243</name>
    <dbReference type="NCBI Taxonomy" id="3040156"/>
    <lineage>
        <taxon>Eukaryota</taxon>
        <taxon>Fungi</taxon>
        <taxon>Dikarya</taxon>
        <taxon>Ascomycota</taxon>
        <taxon>Pezizomycotina</taxon>
        <taxon>Sordariomycetes</taxon>
        <taxon>Sordariomycetidae</taxon>
        <taxon>Sordariales</taxon>
        <taxon>Podosporaceae</taxon>
        <taxon>Podospora</taxon>
    </lineage>
</organism>
<name>A0AAV9H9Q0_9PEZI</name>
<dbReference type="Pfam" id="PF00300">
    <property type="entry name" value="His_Phos_1"/>
    <property type="match status" value="2"/>
</dbReference>
<evidence type="ECO:0000313" key="2">
    <source>
        <dbReference type="EMBL" id="KAK4456253.1"/>
    </source>
</evidence>
<comment type="caution">
    <text evidence="2">The sequence shown here is derived from an EMBL/GenBank/DDBJ whole genome shotgun (WGS) entry which is preliminary data.</text>
</comment>
<dbReference type="InterPro" id="IPR051710">
    <property type="entry name" value="Phosphatase_SH3-domain"/>
</dbReference>
<protein>
    <submittedName>
        <fullName evidence="2">Histidine phosphatase superfamily</fullName>
    </submittedName>
</protein>
<dbReference type="FunFam" id="3.40.50.1240:FF:000074">
    <property type="entry name" value="Phosphoglycerate mutase family protein"/>
    <property type="match status" value="1"/>
</dbReference>
<dbReference type="InterPro" id="IPR029033">
    <property type="entry name" value="His_PPase_superfam"/>
</dbReference>
<evidence type="ECO:0000256" key="1">
    <source>
        <dbReference type="SAM" id="MobiDB-lite"/>
    </source>
</evidence>
<reference evidence="2" key="2">
    <citation type="submission" date="2023-05" db="EMBL/GenBank/DDBJ databases">
        <authorList>
            <consortium name="Lawrence Berkeley National Laboratory"/>
            <person name="Steindorff A."/>
            <person name="Hensen N."/>
            <person name="Bonometti L."/>
            <person name="Westerberg I."/>
            <person name="Brannstrom I.O."/>
            <person name="Guillou S."/>
            <person name="Cros-Aarteil S."/>
            <person name="Calhoun S."/>
            <person name="Haridas S."/>
            <person name="Kuo A."/>
            <person name="Mondo S."/>
            <person name="Pangilinan J."/>
            <person name="Riley R."/>
            <person name="Labutti K."/>
            <person name="Andreopoulos B."/>
            <person name="Lipzen A."/>
            <person name="Chen C."/>
            <person name="Yanf M."/>
            <person name="Daum C."/>
            <person name="Ng V."/>
            <person name="Clum A."/>
            <person name="Ohm R."/>
            <person name="Martin F."/>
            <person name="Silar P."/>
            <person name="Natvig D."/>
            <person name="Lalanne C."/>
            <person name="Gautier V."/>
            <person name="Ament-Velasquez S.L."/>
            <person name="Kruys A."/>
            <person name="Hutchinson M.I."/>
            <person name="Powell A.J."/>
            <person name="Barry K."/>
            <person name="Miller A.N."/>
            <person name="Grigoriev I.V."/>
            <person name="Debuchy R."/>
            <person name="Gladieux P."/>
            <person name="Thoren M.H."/>
            <person name="Johannesson H."/>
        </authorList>
    </citation>
    <scope>NUCLEOTIDE SEQUENCE</scope>
    <source>
        <strain evidence="2">PSN243</strain>
    </source>
</reference>
<feature type="region of interest" description="Disordered" evidence="1">
    <location>
        <begin position="321"/>
        <end position="353"/>
    </location>
</feature>
<gene>
    <name evidence="2" type="ORF">QBC34DRAFT_454035</name>
</gene>
<dbReference type="SUPFAM" id="SSF53254">
    <property type="entry name" value="Phosphoglycerate mutase-like"/>
    <property type="match status" value="1"/>
</dbReference>
<reference evidence="2" key="1">
    <citation type="journal article" date="2023" name="Mol. Phylogenet. Evol.">
        <title>Genome-scale phylogeny and comparative genomics of the fungal order Sordariales.</title>
        <authorList>
            <person name="Hensen N."/>
            <person name="Bonometti L."/>
            <person name="Westerberg I."/>
            <person name="Brannstrom I.O."/>
            <person name="Guillou S."/>
            <person name="Cros-Aarteil S."/>
            <person name="Calhoun S."/>
            <person name="Haridas S."/>
            <person name="Kuo A."/>
            <person name="Mondo S."/>
            <person name="Pangilinan J."/>
            <person name="Riley R."/>
            <person name="LaButti K."/>
            <person name="Andreopoulos B."/>
            <person name="Lipzen A."/>
            <person name="Chen C."/>
            <person name="Yan M."/>
            <person name="Daum C."/>
            <person name="Ng V."/>
            <person name="Clum A."/>
            <person name="Steindorff A."/>
            <person name="Ohm R.A."/>
            <person name="Martin F."/>
            <person name="Silar P."/>
            <person name="Natvig D.O."/>
            <person name="Lalanne C."/>
            <person name="Gautier V."/>
            <person name="Ament-Velasquez S.L."/>
            <person name="Kruys A."/>
            <person name="Hutchinson M.I."/>
            <person name="Powell A.J."/>
            <person name="Barry K."/>
            <person name="Miller A.N."/>
            <person name="Grigoriev I.V."/>
            <person name="Debuchy R."/>
            <person name="Gladieux P."/>
            <person name="Hiltunen Thoren M."/>
            <person name="Johannesson H."/>
        </authorList>
    </citation>
    <scope>NUCLEOTIDE SEQUENCE</scope>
    <source>
        <strain evidence="2">PSN243</strain>
    </source>
</reference>
<dbReference type="EMBL" id="MU865913">
    <property type="protein sequence ID" value="KAK4456253.1"/>
    <property type="molecule type" value="Genomic_DNA"/>
</dbReference>
<dbReference type="InterPro" id="IPR013078">
    <property type="entry name" value="His_Pase_superF_clade-1"/>
</dbReference>
<dbReference type="PANTHER" id="PTHR16469:SF51">
    <property type="entry name" value="TRANSCRIPTION FACTOR TAU 55 KDA SUBUNIT"/>
    <property type="match status" value="1"/>
</dbReference>
<dbReference type="AlphaFoldDB" id="A0AAV9H9Q0"/>
<accession>A0AAV9H9Q0</accession>
<dbReference type="CDD" id="cd07067">
    <property type="entry name" value="HP_PGM_like"/>
    <property type="match status" value="1"/>
</dbReference>
<dbReference type="Gene3D" id="3.40.50.1240">
    <property type="entry name" value="Phosphoglycerate mutase-like"/>
    <property type="match status" value="1"/>
</dbReference>
<keyword evidence="3" id="KW-1185">Reference proteome</keyword>